<dbReference type="Proteomes" id="UP000680132">
    <property type="component" value="Unassembled WGS sequence"/>
</dbReference>
<reference evidence="1" key="1">
    <citation type="submission" date="2021-03" db="EMBL/GenBank/DDBJ databases">
        <title>Microbacterium sp. nov., a novel actinobacterium isolated from cow dung.</title>
        <authorList>
            <person name="Zhang L."/>
        </authorList>
    </citation>
    <scope>NUCLEOTIDE SEQUENCE</scope>
    <source>
        <strain evidence="1">NEAU-LLB</strain>
    </source>
</reference>
<proteinExistence type="predicted"/>
<organism evidence="1 2">
    <name type="scientific">Microbacterium stercoris</name>
    <dbReference type="NCBI Taxonomy" id="2820289"/>
    <lineage>
        <taxon>Bacteria</taxon>
        <taxon>Bacillati</taxon>
        <taxon>Actinomycetota</taxon>
        <taxon>Actinomycetes</taxon>
        <taxon>Micrococcales</taxon>
        <taxon>Microbacteriaceae</taxon>
        <taxon>Microbacterium</taxon>
    </lineage>
</organism>
<dbReference type="AlphaFoldDB" id="A0A939QL85"/>
<accession>A0A939QL85</accession>
<protein>
    <submittedName>
        <fullName evidence="1">Uncharacterized protein</fullName>
    </submittedName>
</protein>
<keyword evidence="2" id="KW-1185">Reference proteome</keyword>
<evidence type="ECO:0000313" key="2">
    <source>
        <dbReference type="Proteomes" id="UP000680132"/>
    </source>
</evidence>
<dbReference type="EMBL" id="JAGFOA010000003">
    <property type="protein sequence ID" value="MBO3663747.1"/>
    <property type="molecule type" value="Genomic_DNA"/>
</dbReference>
<gene>
    <name evidence="1" type="ORF">J5V96_09485</name>
</gene>
<sequence length="46" mass="4632">MRVLGWLAAATAVAVALTVIAFSAVYLWAVVQLGIAVVFLIGGAAS</sequence>
<dbReference type="RefSeq" id="WP_208503143.1">
    <property type="nucleotide sequence ID" value="NZ_JAGFOA010000003.1"/>
</dbReference>
<name>A0A939QL85_9MICO</name>
<comment type="caution">
    <text evidence="1">The sequence shown here is derived from an EMBL/GenBank/DDBJ whole genome shotgun (WGS) entry which is preliminary data.</text>
</comment>
<evidence type="ECO:0000313" key="1">
    <source>
        <dbReference type="EMBL" id="MBO3663747.1"/>
    </source>
</evidence>